<dbReference type="EMBL" id="CAUYUJ010020882">
    <property type="protein sequence ID" value="CAK0901099.1"/>
    <property type="molecule type" value="Genomic_DNA"/>
</dbReference>
<protein>
    <submittedName>
        <fullName evidence="2">Uncharacterized protein</fullName>
    </submittedName>
</protein>
<accession>A0ABN9XMI5</accession>
<evidence type="ECO:0000256" key="1">
    <source>
        <dbReference type="SAM" id="Phobius"/>
    </source>
</evidence>
<proteinExistence type="predicted"/>
<feature type="transmembrane region" description="Helical" evidence="1">
    <location>
        <begin position="86"/>
        <end position="111"/>
    </location>
</feature>
<keyword evidence="1" id="KW-1133">Transmembrane helix</keyword>
<comment type="caution">
    <text evidence="2">The sequence shown here is derived from an EMBL/GenBank/DDBJ whole genome shotgun (WGS) entry which is preliminary data.</text>
</comment>
<gene>
    <name evidence="2" type="ORF">PCOR1329_LOCUS78178</name>
</gene>
<evidence type="ECO:0000313" key="3">
    <source>
        <dbReference type="Proteomes" id="UP001189429"/>
    </source>
</evidence>
<keyword evidence="3" id="KW-1185">Reference proteome</keyword>
<dbReference type="Proteomes" id="UP001189429">
    <property type="component" value="Unassembled WGS sequence"/>
</dbReference>
<reference evidence="2" key="1">
    <citation type="submission" date="2023-10" db="EMBL/GenBank/DDBJ databases">
        <authorList>
            <person name="Chen Y."/>
            <person name="Shah S."/>
            <person name="Dougan E. K."/>
            <person name="Thang M."/>
            <person name="Chan C."/>
        </authorList>
    </citation>
    <scope>NUCLEOTIDE SEQUENCE [LARGE SCALE GENOMIC DNA]</scope>
</reference>
<evidence type="ECO:0000313" key="2">
    <source>
        <dbReference type="EMBL" id="CAK0901099.1"/>
    </source>
</evidence>
<keyword evidence="1" id="KW-0472">Membrane</keyword>
<sequence length="121" mass="13347">MEGMLGKEYRVLQVPSPGVVGLPSPDGSQEGVWYFPDRLVHRVDEPMVHPLVSPQKLFSHGETRMSCFPLVATHLESLAWSFTDPMFWQGVSLLMVSVAASSLAFLTVCCCPGTAWKDSHL</sequence>
<organism evidence="2 3">
    <name type="scientific">Prorocentrum cordatum</name>
    <dbReference type="NCBI Taxonomy" id="2364126"/>
    <lineage>
        <taxon>Eukaryota</taxon>
        <taxon>Sar</taxon>
        <taxon>Alveolata</taxon>
        <taxon>Dinophyceae</taxon>
        <taxon>Prorocentrales</taxon>
        <taxon>Prorocentraceae</taxon>
        <taxon>Prorocentrum</taxon>
    </lineage>
</organism>
<keyword evidence="1" id="KW-0812">Transmembrane</keyword>
<name>A0ABN9XMI5_9DINO</name>